<accession>A0ABR1VPN5</accession>
<sequence>MRRKVVTSSGSSPYWMYNLGRTPREMPILRDGFRSSYSWMLQLANMHLVADAALHSPRLSASTMAEVAGLALGALGIAGLFTSCVENFDIIVRAKDFGEEFDLLCTQLSLQRIRLAVWGETLGLLPPASSQTRRVRYNRSLEREDIKPSIVASLNQLLNQLTKADTPTGMRVLRDSYRKFKKRIRKNQKQKSVWKVTRWSVHDCAQFEALVDNVRKLMDGLESIANALGVLEKQHERLLEEVESVPDVQSLSLLQDVGSSDSAPAALKAVSDTASVQLSAISSDSQSYYTTRTGQTSSGSGSSGLRQRKLKPIIKKEGLTINEDPNNITGSDTPFEDHHANSLSLLETLQVTPSDISSNMQRWKSAPPTDDPCTYI</sequence>
<feature type="domain" description="Prion-inhibition and propagation HeLo" evidence="2">
    <location>
        <begin position="171"/>
        <end position="254"/>
    </location>
</feature>
<evidence type="ECO:0000259" key="2">
    <source>
        <dbReference type="Pfam" id="PF14479"/>
    </source>
</evidence>
<keyword evidence="4" id="KW-1185">Reference proteome</keyword>
<dbReference type="PANTHER" id="PTHR37542:SF3">
    <property type="entry name" value="PRION-INHIBITION AND PROPAGATION HELO DOMAIN-CONTAINING PROTEIN"/>
    <property type="match status" value="1"/>
</dbReference>
<dbReference type="RefSeq" id="XP_066717684.1">
    <property type="nucleotide sequence ID" value="XM_066855517.1"/>
</dbReference>
<dbReference type="PANTHER" id="PTHR37542">
    <property type="entry name" value="HELO DOMAIN-CONTAINING PROTEIN-RELATED"/>
    <property type="match status" value="1"/>
</dbReference>
<gene>
    <name evidence="3" type="ORF">PG994_004108</name>
</gene>
<dbReference type="EMBL" id="JAQQWL010000005">
    <property type="protein sequence ID" value="KAK8073209.1"/>
    <property type="molecule type" value="Genomic_DNA"/>
</dbReference>
<proteinExistence type="predicted"/>
<comment type="caution">
    <text evidence="3">The sequence shown here is derived from an EMBL/GenBank/DDBJ whole genome shotgun (WGS) entry which is preliminary data.</text>
</comment>
<organism evidence="3 4">
    <name type="scientific">Apiospora phragmitis</name>
    <dbReference type="NCBI Taxonomy" id="2905665"/>
    <lineage>
        <taxon>Eukaryota</taxon>
        <taxon>Fungi</taxon>
        <taxon>Dikarya</taxon>
        <taxon>Ascomycota</taxon>
        <taxon>Pezizomycotina</taxon>
        <taxon>Sordariomycetes</taxon>
        <taxon>Xylariomycetidae</taxon>
        <taxon>Amphisphaeriales</taxon>
        <taxon>Apiosporaceae</taxon>
        <taxon>Apiospora</taxon>
    </lineage>
</organism>
<feature type="domain" description="Prion-inhibition and propagation HeLo" evidence="2">
    <location>
        <begin position="69"/>
        <end position="164"/>
    </location>
</feature>
<dbReference type="Pfam" id="PF14479">
    <property type="entry name" value="HeLo"/>
    <property type="match status" value="2"/>
</dbReference>
<feature type="compositionally biased region" description="Low complexity" evidence="1">
    <location>
        <begin position="287"/>
        <end position="304"/>
    </location>
</feature>
<reference evidence="3 4" key="1">
    <citation type="submission" date="2023-01" db="EMBL/GenBank/DDBJ databases">
        <title>Analysis of 21 Apiospora genomes using comparative genomics revels a genus with tremendous synthesis potential of carbohydrate active enzymes and secondary metabolites.</title>
        <authorList>
            <person name="Sorensen T."/>
        </authorList>
    </citation>
    <scope>NUCLEOTIDE SEQUENCE [LARGE SCALE GENOMIC DNA]</scope>
    <source>
        <strain evidence="3 4">CBS 135458</strain>
    </source>
</reference>
<dbReference type="Gene3D" id="1.20.120.1020">
    <property type="entry name" value="Prion-inhibition and propagation, HeLo domain"/>
    <property type="match status" value="1"/>
</dbReference>
<dbReference type="GeneID" id="92088580"/>
<dbReference type="Proteomes" id="UP001480595">
    <property type="component" value="Unassembled WGS sequence"/>
</dbReference>
<feature type="region of interest" description="Disordered" evidence="1">
    <location>
        <begin position="357"/>
        <end position="376"/>
    </location>
</feature>
<protein>
    <recommendedName>
        <fullName evidence="2">Prion-inhibition and propagation HeLo domain-containing protein</fullName>
    </recommendedName>
</protein>
<dbReference type="InterPro" id="IPR038305">
    <property type="entry name" value="HeLo_sf"/>
</dbReference>
<name>A0ABR1VPN5_9PEZI</name>
<evidence type="ECO:0000256" key="1">
    <source>
        <dbReference type="SAM" id="MobiDB-lite"/>
    </source>
</evidence>
<evidence type="ECO:0000313" key="3">
    <source>
        <dbReference type="EMBL" id="KAK8073209.1"/>
    </source>
</evidence>
<dbReference type="InterPro" id="IPR029498">
    <property type="entry name" value="HeLo_dom"/>
</dbReference>
<evidence type="ECO:0000313" key="4">
    <source>
        <dbReference type="Proteomes" id="UP001480595"/>
    </source>
</evidence>
<feature type="region of interest" description="Disordered" evidence="1">
    <location>
        <begin position="287"/>
        <end position="308"/>
    </location>
</feature>